<evidence type="ECO:0000256" key="1">
    <source>
        <dbReference type="SAM" id="MobiDB-lite"/>
    </source>
</evidence>
<feature type="compositionally biased region" description="Polar residues" evidence="1">
    <location>
        <begin position="1"/>
        <end position="10"/>
    </location>
</feature>
<proteinExistence type="predicted"/>
<feature type="region of interest" description="Disordered" evidence="1">
    <location>
        <begin position="1"/>
        <end position="43"/>
    </location>
</feature>
<evidence type="ECO:0000313" key="2">
    <source>
        <dbReference type="EMBL" id="VVC87860.1"/>
    </source>
</evidence>
<evidence type="ECO:0000313" key="3">
    <source>
        <dbReference type="Proteomes" id="UP000324832"/>
    </source>
</evidence>
<keyword evidence="3" id="KW-1185">Reference proteome</keyword>
<organism evidence="2 3">
    <name type="scientific">Leptidea sinapis</name>
    <dbReference type="NCBI Taxonomy" id="189913"/>
    <lineage>
        <taxon>Eukaryota</taxon>
        <taxon>Metazoa</taxon>
        <taxon>Ecdysozoa</taxon>
        <taxon>Arthropoda</taxon>
        <taxon>Hexapoda</taxon>
        <taxon>Insecta</taxon>
        <taxon>Pterygota</taxon>
        <taxon>Neoptera</taxon>
        <taxon>Endopterygota</taxon>
        <taxon>Lepidoptera</taxon>
        <taxon>Glossata</taxon>
        <taxon>Ditrysia</taxon>
        <taxon>Papilionoidea</taxon>
        <taxon>Pieridae</taxon>
        <taxon>Dismorphiinae</taxon>
        <taxon>Leptidea</taxon>
    </lineage>
</organism>
<protein>
    <submittedName>
        <fullName evidence="2">Uncharacterized protein</fullName>
    </submittedName>
</protein>
<sequence length="240" mass="27105">MNQSSNSNEPRPSLVPRSENGLENESAEETPRFTPPTKPKRGKLSQISNMINDLREINDNKNAYQMQRSVQQLQNTLPTNWNSTQVLLSYTVAQYSLATPTICPPPDPSPSTCSSSCSQYTTDVLSPETPYNYYYIQIYTRTYKLMCPLIDLLLSGIILGAPYISSKLIHEHKALYAKGRTIKTDVIQRLILLLITMVTKRRGDNVFAMKFVNSFDTKSEECFCRKSGIQLSFNTLSGII</sequence>
<dbReference type="AlphaFoldDB" id="A0A5E4PR55"/>
<name>A0A5E4PR55_9NEOP</name>
<gene>
    <name evidence="2" type="ORF">LSINAPIS_LOCUS1372</name>
</gene>
<dbReference type="EMBL" id="FZQP02000206">
    <property type="protein sequence ID" value="VVC87860.1"/>
    <property type="molecule type" value="Genomic_DNA"/>
</dbReference>
<accession>A0A5E4PR55</accession>
<dbReference type="Proteomes" id="UP000324832">
    <property type="component" value="Unassembled WGS sequence"/>
</dbReference>
<reference evidence="2 3" key="1">
    <citation type="submission" date="2017-07" db="EMBL/GenBank/DDBJ databases">
        <authorList>
            <person name="Talla V."/>
            <person name="Backstrom N."/>
        </authorList>
    </citation>
    <scope>NUCLEOTIDE SEQUENCE [LARGE SCALE GENOMIC DNA]</scope>
</reference>